<dbReference type="InterPro" id="IPR035897">
    <property type="entry name" value="Toll_tir_struct_dom_sf"/>
</dbReference>
<proteinExistence type="predicted"/>
<name>A0AAF0C6U4_9GAMM</name>
<dbReference type="InterPro" id="IPR000157">
    <property type="entry name" value="TIR_dom"/>
</dbReference>
<accession>A0AAF0C6U4</accession>
<dbReference type="Proteomes" id="UP000032568">
    <property type="component" value="Chromosome pTact"/>
</dbReference>
<sequence>MSNIFISHSSKDKPFVKKLASALLSEGFPVWLDSWKLEVGDSLIDKVYDGIEASSLVLLVVSKSAVESGWVNREINAALVKEETIGRKFLIPLRVDSCEFPLKIADRLYEDFSSSFSAPFSRLVELLDKYGGRDIQPSKERELLALSFSREVHLNTSSLTKAIDCIASRQDSLSLSSEQIVINNDEVYERQLSRLHQRIDNIETDPHFSPDLESWLNYALDCVKSGEKNIRKGVALMVNNGCSSEAIYWFTKILRGQIVYKLWSAQSPNDPKNSEYGRMWQSASLGSNVSAAEFFEVSSVESVVVWQTSSRDFSFSLWVGEDEIKRIRNDEGVYEGPDILIEVCSYRNLDKYVYPQIVIRHLVNGITPVPWKLDASDVLAGIS</sequence>
<dbReference type="AlphaFoldDB" id="A0AAF0C6U4"/>
<evidence type="ECO:0000313" key="2">
    <source>
        <dbReference type="EMBL" id="WDE02475.1"/>
    </source>
</evidence>
<keyword evidence="3" id="KW-1185">Reference proteome</keyword>
<dbReference type="RefSeq" id="WP_053043509.1">
    <property type="nucleotide sequence ID" value="NZ_CP059736.1"/>
</dbReference>
<dbReference type="SUPFAM" id="SSF52200">
    <property type="entry name" value="Toll/Interleukin receptor TIR domain"/>
    <property type="match status" value="1"/>
</dbReference>
<dbReference type="SMART" id="SM00255">
    <property type="entry name" value="TIR"/>
    <property type="match status" value="1"/>
</dbReference>
<dbReference type="PROSITE" id="PS50104">
    <property type="entry name" value="TIR"/>
    <property type="match status" value="1"/>
</dbReference>
<dbReference type="KEGG" id="tact:SG35_029130"/>
<gene>
    <name evidence="2" type="ORF">SG35_029130</name>
</gene>
<dbReference type="Gene3D" id="3.40.50.10140">
    <property type="entry name" value="Toll/interleukin-1 receptor homology (TIR) domain"/>
    <property type="match status" value="1"/>
</dbReference>
<keyword evidence="2" id="KW-0675">Receptor</keyword>
<evidence type="ECO:0000259" key="1">
    <source>
        <dbReference type="PROSITE" id="PS50104"/>
    </source>
</evidence>
<reference evidence="2 3" key="1">
    <citation type="journal article" date="2015" name="Genome Announc.">
        <title>Draft Genome Sequences of Marine Isolates of Thalassomonas viridans and Thalassomonas actiniarum.</title>
        <authorList>
            <person name="Olonade I."/>
            <person name="van Zyl L.J."/>
            <person name="Trindade M."/>
        </authorList>
    </citation>
    <scope>NUCLEOTIDE SEQUENCE [LARGE SCALE GENOMIC DNA]</scope>
    <source>
        <strain evidence="2 3">A5K-106</strain>
    </source>
</reference>
<reference evidence="2 3" key="2">
    <citation type="journal article" date="2022" name="Mar. Drugs">
        <title>Bioassay-Guided Fractionation Leads to the Detection of Cholic Acid Generated by the Rare Thalassomonas sp.</title>
        <authorList>
            <person name="Pheiffer F."/>
            <person name="Schneider Y.K."/>
            <person name="Hansen E.H."/>
            <person name="Andersen J.H."/>
            <person name="Isaksson J."/>
            <person name="Busche T."/>
            <person name="R C."/>
            <person name="Kalinowski J."/>
            <person name="Zyl L.V."/>
            <person name="Trindade M."/>
        </authorList>
    </citation>
    <scope>NUCLEOTIDE SEQUENCE [LARGE SCALE GENOMIC DNA]</scope>
    <source>
        <strain evidence="2 3">A5K-106</strain>
    </source>
</reference>
<evidence type="ECO:0000313" key="3">
    <source>
        <dbReference type="Proteomes" id="UP000032568"/>
    </source>
</evidence>
<dbReference type="GO" id="GO:0007165">
    <property type="term" value="P:signal transduction"/>
    <property type="evidence" value="ECO:0007669"/>
    <property type="project" value="InterPro"/>
</dbReference>
<protein>
    <submittedName>
        <fullName evidence="2">Toll/interleukin-1 receptor domain-containing protein</fullName>
    </submittedName>
</protein>
<organism evidence="2 3">
    <name type="scientific">Thalassomonas actiniarum</name>
    <dbReference type="NCBI Taxonomy" id="485447"/>
    <lineage>
        <taxon>Bacteria</taxon>
        <taxon>Pseudomonadati</taxon>
        <taxon>Pseudomonadota</taxon>
        <taxon>Gammaproteobacteria</taxon>
        <taxon>Alteromonadales</taxon>
        <taxon>Colwelliaceae</taxon>
        <taxon>Thalassomonas</taxon>
    </lineage>
</organism>
<dbReference type="Pfam" id="PF13676">
    <property type="entry name" value="TIR_2"/>
    <property type="match status" value="1"/>
</dbReference>
<dbReference type="EMBL" id="CP059736">
    <property type="protein sequence ID" value="WDE02475.1"/>
    <property type="molecule type" value="Genomic_DNA"/>
</dbReference>
<feature type="domain" description="TIR" evidence="1">
    <location>
        <begin position="1"/>
        <end position="128"/>
    </location>
</feature>